<dbReference type="EMBL" id="CAJVQB010020187">
    <property type="protein sequence ID" value="CAG8793726.1"/>
    <property type="molecule type" value="Genomic_DNA"/>
</dbReference>
<protein>
    <submittedName>
        <fullName evidence="1">26192_t:CDS:1</fullName>
    </submittedName>
</protein>
<reference evidence="1 2" key="1">
    <citation type="submission" date="2021-06" db="EMBL/GenBank/DDBJ databases">
        <authorList>
            <person name="Kallberg Y."/>
            <person name="Tangrot J."/>
            <person name="Rosling A."/>
        </authorList>
    </citation>
    <scope>NUCLEOTIDE SEQUENCE [LARGE SCALE GENOMIC DNA]</scope>
    <source>
        <strain evidence="1 2">120-4 pot B 10/14</strain>
    </source>
</reference>
<keyword evidence="2" id="KW-1185">Reference proteome</keyword>
<proteinExistence type="predicted"/>
<accession>A0ABN7VQP0</accession>
<dbReference type="PANTHER" id="PTHR46579:SF1">
    <property type="entry name" value="F5_8 TYPE C DOMAIN-CONTAINING PROTEIN"/>
    <property type="match status" value="1"/>
</dbReference>
<organism evidence="1 2">
    <name type="scientific">Gigaspora margarita</name>
    <dbReference type="NCBI Taxonomy" id="4874"/>
    <lineage>
        <taxon>Eukaryota</taxon>
        <taxon>Fungi</taxon>
        <taxon>Fungi incertae sedis</taxon>
        <taxon>Mucoromycota</taxon>
        <taxon>Glomeromycotina</taxon>
        <taxon>Glomeromycetes</taxon>
        <taxon>Diversisporales</taxon>
        <taxon>Gigasporaceae</taxon>
        <taxon>Gigaspora</taxon>
    </lineage>
</organism>
<feature type="non-terminal residue" evidence="1">
    <location>
        <position position="1"/>
    </location>
</feature>
<dbReference type="PANTHER" id="PTHR46579">
    <property type="entry name" value="F5/8 TYPE C DOMAIN-CONTAINING PROTEIN-RELATED"/>
    <property type="match status" value="1"/>
</dbReference>
<gene>
    <name evidence="1" type="ORF">GMARGA_LOCUS21653</name>
</gene>
<name>A0ABN7VQP0_GIGMA</name>
<comment type="caution">
    <text evidence="1">The sequence shown here is derived from an EMBL/GenBank/DDBJ whole genome shotgun (WGS) entry which is preliminary data.</text>
</comment>
<evidence type="ECO:0000313" key="1">
    <source>
        <dbReference type="EMBL" id="CAG8793726.1"/>
    </source>
</evidence>
<dbReference type="Proteomes" id="UP000789901">
    <property type="component" value="Unassembled WGS sequence"/>
</dbReference>
<evidence type="ECO:0000313" key="2">
    <source>
        <dbReference type="Proteomes" id="UP000789901"/>
    </source>
</evidence>
<sequence>YNGTIYNPNHLPIHTHNNYLQDIKEIECNTSFPVDTMHALFENVAQHMFHHLTGKFYNNEKLNDTEYKILTHNWNKIGKIIEHNQKTMLLEFGRPPINIQKYYNGFKAEDWHNWTVLYSLPLFQNHLPAKYINGWAKFVRVMQLCLEPTITNEVLKEIKVLFIDFINHYEQENYQKDPNRLSATLISFHYLLHISDSIFETGPAWATWQFLMERLCEMLIPLVHSRQNPYTNLTNQVTTWTRFTHLQFHIKYSQEIFGLPSEKSQIHSFDHFFNPPNEEEQLYSLFKEHLMTKPEIPPVELEEREFYQIYVNNIRYFRNFGEIGVINITTIDRCVGFPEVATNKHVIIDRENRDTFR</sequence>